<feature type="domain" description="Serine aminopeptidase S33" evidence="2">
    <location>
        <begin position="40"/>
        <end position="244"/>
    </location>
</feature>
<organism evidence="3 4">
    <name type="scientific">Kitasatospora aburaviensis</name>
    <dbReference type="NCBI Taxonomy" id="67265"/>
    <lineage>
        <taxon>Bacteria</taxon>
        <taxon>Bacillati</taxon>
        <taxon>Actinomycetota</taxon>
        <taxon>Actinomycetes</taxon>
        <taxon>Kitasatosporales</taxon>
        <taxon>Streptomycetaceae</taxon>
        <taxon>Kitasatospora</taxon>
    </lineage>
</organism>
<dbReference type="InterPro" id="IPR029058">
    <property type="entry name" value="AB_hydrolase_fold"/>
</dbReference>
<dbReference type="Proteomes" id="UP001596067">
    <property type="component" value="Unassembled WGS sequence"/>
</dbReference>
<evidence type="ECO:0000313" key="4">
    <source>
        <dbReference type="Proteomes" id="UP001596067"/>
    </source>
</evidence>
<name>A0ABW1F539_9ACTN</name>
<protein>
    <submittedName>
        <fullName evidence="3">Alpha/beta hydrolase</fullName>
    </submittedName>
</protein>
<evidence type="ECO:0000259" key="2">
    <source>
        <dbReference type="Pfam" id="PF12146"/>
    </source>
</evidence>
<dbReference type="RefSeq" id="WP_313762204.1">
    <property type="nucleotide sequence ID" value="NZ_BAAAVH010000009.1"/>
</dbReference>
<dbReference type="Pfam" id="PF12146">
    <property type="entry name" value="Hydrolase_4"/>
    <property type="match status" value="1"/>
</dbReference>
<gene>
    <name evidence="3" type="ORF">ACFP0N_29090</name>
</gene>
<keyword evidence="3" id="KW-0378">Hydrolase</keyword>
<reference evidence="4" key="1">
    <citation type="journal article" date="2019" name="Int. J. Syst. Evol. Microbiol.">
        <title>The Global Catalogue of Microorganisms (GCM) 10K type strain sequencing project: providing services to taxonomists for standard genome sequencing and annotation.</title>
        <authorList>
            <consortium name="The Broad Institute Genomics Platform"/>
            <consortium name="The Broad Institute Genome Sequencing Center for Infectious Disease"/>
            <person name="Wu L."/>
            <person name="Ma J."/>
        </authorList>
    </citation>
    <scope>NUCLEOTIDE SEQUENCE [LARGE SCALE GENOMIC DNA]</scope>
    <source>
        <strain evidence="4">CGMCC 4.1469</strain>
    </source>
</reference>
<dbReference type="SUPFAM" id="SSF53474">
    <property type="entry name" value="alpha/beta-Hydrolases"/>
    <property type="match status" value="1"/>
</dbReference>
<feature type="region of interest" description="Disordered" evidence="1">
    <location>
        <begin position="320"/>
        <end position="352"/>
    </location>
</feature>
<evidence type="ECO:0000313" key="3">
    <source>
        <dbReference type="EMBL" id="MFC5889032.1"/>
    </source>
</evidence>
<dbReference type="Gene3D" id="3.40.50.1820">
    <property type="entry name" value="alpha/beta hydrolase"/>
    <property type="match status" value="1"/>
</dbReference>
<evidence type="ECO:0000256" key="1">
    <source>
        <dbReference type="SAM" id="MobiDB-lite"/>
    </source>
</evidence>
<dbReference type="InterPro" id="IPR051044">
    <property type="entry name" value="MAG_DAG_Lipase"/>
</dbReference>
<comment type="caution">
    <text evidence="3">The sequence shown here is derived from an EMBL/GenBank/DDBJ whole genome shotgun (WGS) entry which is preliminary data.</text>
</comment>
<dbReference type="GO" id="GO:0016787">
    <property type="term" value="F:hydrolase activity"/>
    <property type="evidence" value="ECO:0007669"/>
    <property type="project" value="UniProtKB-KW"/>
</dbReference>
<dbReference type="PANTHER" id="PTHR11614">
    <property type="entry name" value="PHOSPHOLIPASE-RELATED"/>
    <property type="match status" value="1"/>
</dbReference>
<proteinExistence type="predicted"/>
<sequence length="352" mass="37881">MEFREDVLGAPYEAAELPLAADAEGAVSATLVRRLVKGSDRAVLYVHGYNDYFFQTHLADHYVELGYSFYALDLRKYGRSLRPHHSPNFVRDLSEYDEELDAAVRIIREEDGHRRLLLNGHSTGGLVGALWAGRRAGRGLVDALFLNSPFLALPTAAAVRTVGGPAVSAVARLSPTRVLPSTLNPHYTHSLHRDHRGEWDFDLRLKPAEGFPLFAGWLAAINRGQREVRAGLGIDVPVLLMASTASIATTKWHAALHHADGVLRADDIAALGPRLGRHVTVIRIKGGMHDLVLSGEAARTQTFTELDRWLDTYLPAPDAPAADAPAADAPAADAPAADAPAGGAPAADRTSA</sequence>
<keyword evidence="4" id="KW-1185">Reference proteome</keyword>
<accession>A0ABW1F539</accession>
<dbReference type="EMBL" id="JBHSOD010000049">
    <property type="protein sequence ID" value="MFC5889032.1"/>
    <property type="molecule type" value="Genomic_DNA"/>
</dbReference>
<dbReference type="InterPro" id="IPR022742">
    <property type="entry name" value="Hydrolase_4"/>
</dbReference>